<name>A0LW21_ACIC1</name>
<organism evidence="3 4">
    <name type="scientific">Acidothermus cellulolyticus (strain ATCC 43068 / DSM 8971 / 11B)</name>
    <dbReference type="NCBI Taxonomy" id="351607"/>
    <lineage>
        <taxon>Bacteria</taxon>
        <taxon>Bacillati</taxon>
        <taxon>Actinomycetota</taxon>
        <taxon>Actinomycetes</taxon>
        <taxon>Acidothermales</taxon>
        <taxon>Acidothermaceae</taxon>
        <taxon>Acidothermus</taxon>
    </lineage>
</organism>
<protein>
    <recommendedName>
        <fullName evidence="2">DUF6542 domain-containing protein</fullName>
    </recommendedName>
</protein>
<dbReference type="AlphaFoldDB" id="A0LW21"/>
<dbReference type="InterPro" id="IPR046672">
    <property type="entry name" value="DUF6542"/>
</dbReference>
<dbReference type="KEGG" id="ace:Acel_1859"/>
<dbReference type="EMBL" id="CP000481">
    <property type="protein sequence ID" value="ABK53631.1"/>
    <property type="molecule type" value="Genomic_DNA"/>
</dbReference>
<feature type="transmembrane region" description="Helical" evidence="1">
    <location>
        <begin position="83"/>
        <end position="99"/>
    </location>
</feature>
<evidence type="ECO:0000259" key="2">
    <source>
        <dbReference type="Pfam" id="PF20177"/>
    </source>
</evidence>
<sequence>MGQSWYAAQQPRPDGRSAQAFADVDRGSGGRVPAATAAARVHEYRAHPVRGRLTGRGAVLLLTGATVLAGLVGIGLAGHRTGLFGLVFTVVAAVCAALVRRRDLATTVIAPPIVYCVALLLISFIDAGRFAGGLASREVVYLADAFVTGAPAIWAGTAAAGVVAVWRRAGRSRRSRR</sequence>
<dbReference type="Pfam" id="PF20177">
    <property type="entry name" value="DUF6542"/>
    <property type="match status" value="1"/>
</dbReference>
<evidence type="ECO:0000313" key="3">
    <source>
        <dbReference type="EMBL" id="ABK53631.1"/>
    </source>
</evidence>
<keyword evidence="1" id="KW-0812">Transmembrane</keyword>
<accession>A0LW21</accession>
<proteinExistence type="predicted"/>
<feature type="transmembrane region" description="Helical" evidence="1">
    <location>
        <begin position="145"/>
        <end position="166"/>
    </location>
</feature>
<feature type="domain" description="DUF6542" evidence="2">
    <location>
        <begin position="52"/>
        <end position="169"/>
    </location>
</feature>
<feature type="transmembrane region" description="Helical" evidence="1">
    <location>
        <begin position="104"/>
        <end position="125"/>
    </location>
</feature>
<keyword evidence="1" id="KW-0472">Membrane</keyword>
<keyword evidence="4" id="KW-1185">Reference proteome</keyword>
<evidence type="ECO:0000313" key="4">
    <source>
        <dbReference type="Proteomes" id="UP000008221"/>
    </source>
</evidence>
<dbReference type="RefSeq" id="WP_011720694.1">
    <property type="nucleotide sequence ID" value="NC_008578.1"/>
</dbReference>
<dbReference type="InParanoid" id="A0LW21"/>
<feature type="transmembrane region" description="Helical" evidence="1">
    <location>
        <begin position="58"/>
        <end position="77"/>
    </location>
</feature>
<dbReference type="HOGENOM" id="CLU_1514731_0_0_11"/>
<reference evidence="3 4" key="1">
    <citation type="journal article" date="2009" name="Genome Res.">
        <title>Complete genome of the cellulolytic thermophile Acidothermus cellulolyticus 11B provides insights into its ecophysiological and evolutionary adaptations.</title>
        <authorList>
            <person name="Barabote R.D."/>
            <person name="Xie G."/>
            <person name="Leu D.H."/>
            <person name="Normand P."/>
            <person name="Necsulea A."/>
            <person name="Daubin V."/>
            <person name="Medigue C."/>
            <person name="Adney W.S."/>
            <person name="Xu X.C."/>
            <person name="Lapidus A."/>
            <person name="Parales R.E."/>
            <person name="Detter C."/>
            <person name="Pujic P."/>
            <person name="Bruce D."/>
            <person name="Lavire C."/>
            <person name="Challacombe J.F."/>
            <person name="Brettin T.S."/>
            <person name="Berry A.M."/>
        </authorList>
    </citation>
    <scope>NUCLEOTIDE SEQUENCE [LARGE SCALE GENOMIC DNA]</scope>
    <source>
        <strain evidence="4">ATCC 43068 / DSM 8971 / 11B</strain>
    </source>
</reference>
<gene>
    <name evidence="3" type="ordered locus">Acel_1859</name>
</gene>
<keyword evidence="1" id="KW-1133">Transmembrane helix</keyword>
<evidence type="ECO:0000256" key="1">
    <source>
        <dbReference type="SAM" id="Phobius"/>
    </source>
</evidence>
<dbReference type="Proteomes" id="UP000008221">
    <property type="component" value="Chromosome"/>
</dbReference>